<accession>A0ABS9HQ03</accession>
<dbReference type="Pfam" id="PF13567">
    <property type="entry name" value="DUF4131"/>
    <property type="match status" value="1"/>
</dbReference>
<dbReference type="PANTHER" id="PTHR30619:SF1">
    <property type="entry name" value="RECOMBINATION PROTEIN 2"/>
    <property type="match status" value="1"/>
</dbReference>
<evidence type="ECO:0000313" key="8">
    <source>
        <dbReference type="EMBL" id="MCF7220586.1"/>
    </source>
</evidence>
<keyword evidence="5 6" id="KW-0472">Membrane</keyword>
<keyword evidence="9" id="KW-1185">Reference proteome</keyword>
<reference evidence="8 9" key="3">
    <citation type="submission" date="2022-01" db="EMBL/GenBank/DDBJ databases">
        <authorList>
            <person name="Zhou L.Y."/>
        </authorList>
    </citation>
    <scope>NUCLEOTIDE SEQUENCE [LARGE SCALE GENOMIC DNA]</scope>
    <source>
        <strain evidence="8 9">TLK-CK17</strain>
    </source>
</reference>
<name>A0ABS9HQ03_9GAMM</name>
<dbReference type="SUPFAM" id="SSF56281">
    <property type="entry name" value="Metallo-hydrolase/oxidoreductase"/>
    <property type="match status" value="1"/>
</dbReference>
<dbReference type="Pfam" id="PF03772">
    <property type="entry name" value="Competence"/>
    <property type="match status" value="1"/>
</dbReference>
<evidence type="ECO:0000256" key="1">
    <source>
        <dbReference type="ARBA" id="ARBA00004651"/>
    </source>
</evidence>
<gene>
    <name evidence="8" type="ORF">L3V18_02120</name>
</gene>
<feature type="domain" description="Metallo-beta-lactamase" evidence="7">
    <location>
        <begin position="500"/>
        <end position="685"/>
    </location>
</feature>
<keyword evidence="4 6" id="KW-1133">Transmembrane helix</keyword>
<evidence type="ECO:0000259" key="7">
    <source>
        <dbReference type="SMART" id="SM00849"/>
    </source>
</evidence>
<dbReference type="InterPro" id="IPR035681">
    <property type="entry name" value="ComA-like_MBL"/>
</dbReference>
<organism evidence="8 9">
    <name type="scientific">Marilutibacter chinensis</name>
    <dbReference type="NCBI Taxonomy" id="2912247"/>
    <lineage>
        <taxon>Bacteria</taxon>
        <taxon>Pseudomonadati</taxon>
        <taxon>Pseudomonadota</taxon>
        <taxon>Gammaproteobacteria</taxon>
        <taxon>Lysobacterales</taxon>
        <taxon>Lysobacteraceae</taxon>
        <taxon>Marilutibacter</taxon>
    </lineage>
</organism>
<dbReference type="InterPro" id="IPR004797">
    <property type="entry name" value="Competence_ComEC/Rec2"/>
</dbReference>
<dbReference type="InterPro" id="IPR004477">
    <property type="entry name" value="ComEC_N"/>
</dbReference>
<keyword evidence="2" id="KW-1003">Cell membrane</keyword>
<feature type="transmembrane region" description="Helical" evidence="6">
    <location>
        <begin position="352"/>
        <end position="373"/>
    </location>
</feature>
<keyword evidence="3 6" id="KW-0812">Transmembrane</keyword>
<dbReference type="NCBIfam" id="TIGR00360">
    <property type="entry name" value="ComEC_N-term"/>
    <property type="match status" value="1"/>
</dbReference>
<reference evidence="8 9" key="2">
    <citation type="submission" date="2022-01" db="EMBL/GenBank/DDBJ databases">
        <title>Lysobacter chinensis sp. nov., a bacterium isolated from cow dung compost.</title>
        <authorList>
            <person name="Liu Y."/>
        </authorList>
    </citation>
    <scope>NUCLEOTIDE SEQUENCE [LARGE SCALE GENOMIC DNA]</scope>
    <source>
        <strain evidence="8 9">TLK-CK17</strain>
    </source>
</reference>
<sequence length="751" mass="80631">MLLPKLPPWPLPVLALPAAGLLLWRGWRWPAAFVLGAALAALHASHALSIQLSPALERTDLEVSGRIVGLPVHEPRRTRFEFRVEHSDARHEVLRGRLLRLSWYDDDPVAPEALRAGQRWRFAARVRAPRGLRNPGGFDGEKHALARRIAANGYVRDPARAQRLTAASGLDAWRETMSARIAVGVPSPTARFVRALALGDTRGLDDADWSLLRANGLTHLIAISGFHVGLVAGFAALLAAALWWLLPGLGRRFPRPVAAAMAGFGGAAVYAAAAGFALPTVRTLLMIAVVAAMRTWRRRFQPAATLAIAAIAILLVDPLSVLSAGFWLSFSGVAWLLWCLPGYERRPLRGFLSAQAVATVGLLPLGVALFGQASLAGPVANLVAVPWWSLVVVPLSLAGTGLEAVHAGAGTWAWRWAAYCFDLSWPLFEWLGASPLAVRWLPESRWFALPMALLGAFWLLLPRGVPARPLALLLWLPLLLPARNLPGAGEVELHVLDVGQGLAVVVRTAGHTLLYDMGPAVRDGYDAGERAVVPALRALGVSRLDRAVVSHADNDHVGGLEAVAREYRVVAPFAPAGADVRMARPCVAGEGWRWDGVGFRFLHPTPHFPYLRNEASCVLRIETRHGAALLTGDIGEVIERGLVRRAADALRAEVVLVAHHGSGASSDPGFVAATAARHAIVSTGFGNRFGHPKPAVLDRWQVAGAEVHDTALAGALQVRIGGDGVDVNARRATQPRLWDAEARRLAARAGR</sequence>
<dbReference type="Pfam" id="PF00753">
    <property type="entry name" value="Lactamase_B"/>
    <property type="match status" value="1"/>
</dbReference>
<dbReference type="SMART" id="SM00849">
    <property type="entry name" value="Lactamase_B"/>
    <property type="match status" value="1"/>
</dbReference>
<dbReference type="InterPro" id="IPR036866">
    <property type="entry name" value="RibonucZ/Hydroxyglut_hydro"/>
</dbReference>
<feature type="transmembrane region" description="Helical" evidence="6">
    <location>
        <begin position="385"/>
        <end position="404"/>
    </location>
</feature>
<dbReference type="Proteomes" id="UP001430796">
    <property type="component" value="Unassembled WGS sequence"/>
</dbReference>
<dbReference type="Gene3D" id="3.60.15.10">
    <property type="entry name" value="Ribonuclease Z/Hydroxyacylglutathione hydrolase-like"/>
    <property type="match status" value="1"/>
</dbReference>
<dbReference type="EMBL" id="JAKJPO010000001">
    <property type="protein sequence ID" value="MCF7220586.1"/>
    <property type="molecule type" value="Genomic_DNA"/>
</dbReference>
<evidence type="ECO:0000313" key="9">
    <source>
        <dbReference type="Proteomes" id="UP001430796"/>
    </source>
</evidence>
<dbReference type="CDD" id="cd07731">
    <property type="entry name" value="ComA-like_MBL-fold"/>
    <property type="match status" value="1"/>
</dbReference>
<feature type="transmembrane region" description="Helical" evidence="6">
    <location>
        <begin position="322"/>
        <end position="340"/>
    </location>
</feature>
<dbReference type="InterPro" id="IPR052159">
    <property type="entry name" value="Competence_DNA_uptake"/>
</dbReference>
<reference evidence="9" key="1">
    <citation type="submission" date="2022-01" db="EMBL/GenBank/DDBJ databases">
        <title>Lysobacter chinensis sp. nov., a bacterium isolated from cow dung compost.</title>
        <authorList>
            <person name="Zhou L.Y."/>
        </authorList>
    </citation>
    <scope>NUCLEOTIDE SEQUENCE [LARGE SCALE GENOMIC DNA]</scope>
    <source>
        <strain evidence="9">TLK-CK17</strain>
    </source>
</reference>
<feature type="transmembrane region" description="Helical" evidence="6">
    <location>
        <begin position="220"/>
        <end position="245"/>
    </location>
</feature>
<feature type="transmembrane region" description="Helical" evidence="6">
    <location>
        <begin position="257"/>
        <end position="278"/>
    </location>
</feature>
<dbReference type="InterPro" id="IPR025405">
    <property type="entry name" value="DUF4131"/>
</dbReference>
<feature type="transmembrane region" description="Helical" evidence="6">
    <location>
        <begin position="444"/>
        <end position="461"/>
    </location>
</feature>
<comment type="subcellular location">
    <subcellularLocation>
        <location evidence="1">Cell membrane</location>
        <topology evidence="1">Multi-pass membrane protein</topology>
    </subcellularLocation>
</comment>
<dbReference type="RefSeq" id="WP_237052948.1">
    <property type="nucleotide sequence ID" value="NZ_JAKJPO010000001.1"/>
</dbReference>
<dbReference type="NCBIfam" id="TIGR00361">
    <property type="entry name" value="ComEC_Rec2"/>
    <property type="match status" value="1"/>
</dbReference>
<comment type="caution">
    <text evidence="8">The sequence shown here is derived from an EMBL/GenBank/DDBJ whole genome shotgun (WGS) entry which is preliminary data.</text>
</comment>
<proteinExistence type="predicted"/>
<protein>
    <submittedName>
        <fullName evidence="8">DNA internalization-related competence protein ComEC/Rec2</fullName>
    </submittedName>
</protein>
<dbReference type="InterPro" id="IPR001279">
    <property type="entry name" value="Metallo-B-lactamas"/>
</dbReference>
<evidence type="ECO:0000256" key="5">
    <source>
        <dbReference type="ARBA" id="ARBA00023136"/>
    </source>
</evidence>
<evidence type="ECO:0000256" key="3">
    <source>
        <dbReference type="ARBA" id="ARBA00022692"/>
    </source>
</evidence>
<evidence type="ECO:0000256" key="4">
    <source>
        <dbReference type="ARBA" id="ARBA00022989"/>
    </source>
</evidence>
<evidence type="ECO:0000256" key="6">
    <source>
        <dbReference type="SAM" id="Phobius"/>
    </source>
</evidence>
<evidence type="ECO:0000256" key="2">
    <source>
        <dbReference type="ARBA" id="ARBA00022475"/>
    </source>
</evidence>
<dbReference type="PANTHER" id="PTHR30619">
    <property type="entry name" value="DNA INTERNALIZATION/COMPETENCE PROTEIN COMEC/REC2"/>
    <property type="match status" value="1"/>
</dbReference>
<feature type="transmembrane region" description="Helical" evidence="6">
    <location>
        <begin position="299"/>
        <end position="316"/>
    </location>
</feature>